<dbReference type="GO" id="GO:0061630">
    <property type="term" value="F:ubiquitin protein ligase activity"/>
    <property type="evidence" value="ECO:0007669"/>
    <property type="project" value="TreeGrafter"/>
</dbReference>
<evidence type="ECO:0000313" key="4">
    <source>
        <dbReference type="EMBL" id="KAK7745044.1"/>
    </source>
</evidence>
<dbReference type="SMART" id="SM00466">
    <property type="entry name" value="SRA"/>
    <property type="match status" value="1"/>
</dbReference>
<dbReference type="Proteomes" id="UP001320245">
    <property type="component" value="Unassembled WGS sequence"/>
</dbReference>
<dbReference type="SUPFAM" id="SSF88697">
    <property type="entry name" value="PUA domain-like"/>
    <property type="match status" value="1"/>
</dbReference>
<comment type="subcellular location">
    <subcellularLocation>
        <location evidence="2">Nucleus</location>
    </subcellularLocation>
</comment>
<dbReference type="EMBL" id="JAJSPL020000009">
    <property type="protein sequence ID" value="KAK7745044.1"/>
    <property type="molecule type" value="Genomic_DNA"/>
</dbReference>
<sequence>MHGVMLVTGGKKMSQKLNNRYAKRPAKVRGDNGLTVGDWFPTMMVALFRGAHGQSQGGITGTTDYGAYSIVVAGTYKDVDDDQGDTIYYSGPGSQTNKDPNNLANRDAVGYLQRSVTTRNPVRVLRSAKSSSSSAHAPSVGLRYDGLYHVVRQEQPFKQNGQGGLYTRYVLQRLPGQESLASIQARSPSPQQVADYHRIWDLWPIRED</sequence>
<keyword evidence="1 2" id="KW-0539">Nucleus</keyword>
<organism evidence="4 5">
    <name type="scientific">Cytospora paraplurivora</name>
    <dbReference type="NCBI Taxonomy" id="2898453"/>
    <lineage>
        <taxon>Eukaryota</taxon>
        <taxon>Fungi</taxon>
        <taxon>Dikarya</taxon>
        <taxon>Ascomycota</taxon>
        <taxon>Pezizomycotina</taxon>
        <taxon>Sordariomycetes</taxon>
        <taxon>Sordariomycetidae</taxon>
        <taxon>Diaporthales</taxon>
        <taxon>Cytosporaceae</taxon>
        <taxon>Cytospora</taxon>
    </lineage>
</organism>
<dbReference type="Pfam" id="PF02182">
    <property type="entry name" value="SAD_SRA"/>
    <property type="match status" value="1"/>
</dbReference>
<accession>A0AAN9UB90</accession>
<dbReference type="GO" id="GO:0005634">
    <property type="term" value="C:nucleus"/>
    <property type="evidence" value="ECO:0007669"/>
    <property type="project" value="UniProtKB-SubCell"/>
</dbReference>
<dbReference type="GO" id="GO:0016567">
    <property type="term" value="P:protein ubiquitination"/>
    <property type="evidence" value="ECO:0007669"/>
    <property type="project" value="TreeGrafter"/>
</dbReference>
<reference evidence="4 5" key="1">
    <citation type="journal article" date="2023" name="PLoS ONE">
        <title>Cytospora paraplurivora sp. nov. isolated from orchards with fruit tree decline syndrome in Ontario, Canada.</title>
        <authorList>
            <person name="Ilyukhin E."/>
            <person name="Nguyen H.D.T."/>
            <person name="Castle A.J."/>
            <person name="Ellouze W."/>
        </authorList>
    </citation>
    <scope>NUCLEOTIDE SEQUENCE [LARGE SCALE GENOMIC DNA]</scope>
    <source>
        <strain evidence="4 5">FDS-564</strain>
    </source>
</reference>
<evidence type="ECO:0000259" key="3">
    <source>
        <dbReference type="PROSITE" id="PS51015"/>
    </source>
</evidence>
<dbReference type="InterPro" id="IPR036987">
    <property type="entry name" value="SRA-YDG_sf"/>
</dbReference>
<dbReference type="Gene3D" id="2.30.280.10">
    <property type="entry name" value="SRA-YDG"/>
    <property type="match status" value="1"/>
</dbReference>
<dbReference type="PROSITE" id="PS51015">
    <property type="entry name" value="YDG"/>
    <property type="match status" value="1"/>
</dbReference>
<evidence type="ECO:0000313" key="5">
    <source>
        <dbReference type="Proteomes" id="UP001320245"/>
    </source>
</evidence>
<dbReference type="GO" id="GO:0044027">
    <property type="term" value="P:negative regulation of gene expression via chromosomal CpG island methylation"/>
    <property type="evidence" value="ECO:0007669"/>
    <property type="project" value="TreeGrafter"/>
</dbReference>
<name>A0AAN9UB90_9PEZI</name>
<dbReference type="AlphaFoldDB" id="A0AAN9UB90"/>
<protein>
    <recommendedName>
        <fullName evidence="3">YDG domain-containing protein</fullName>
    </recommendedName>
</protein>
<proteinExistence type="predicted"/>
<dbReference type="InterPro" id="IPR015947">
    <property type="entry name" value="PUA-like_sf"/>
</dbReference>
<dbReference type="InterPro" id="IPR045134">
    <property type="entry name" value="UHRF1/2-like"/>
</dbReference>
<comment type="caution">
    <text evidence="4">The sequence shown here is derived from an EMBL/GenBank/DDBJ whole genome shotgun (WGS) entry which is preliminary data.</text>
</comment>
<evidence type="ECO:0000256" key="1">
    <source>
        <dbReference type="ARBA" id="ARBA00023242"/>
    </source>
</evidence>
<keyword evidence="5" id="KW-1185">Reference proteome</keyword>
<dbReference type="PANTHER" id="PTHR14140:SF27">
    <property type="entry name" value="OS04G0289800 PROTEIN"/>
    <property type="match status" value="1"/>
</dbReference>
<gene>
    <name evidence="4" type="ORF">SLS53_003279</name>
</gene>
<evidence type="ECO:0000256" key="2">
    <source>
        <dbReference type="PROSITE-ProRule" id="PRU00358"/>
    </source>
</evidence>
<feature type="domain" description="YDG" evidence="3">
    <location>
        <begin position="29"/>
        <end position="173"/>
    </location>
</feature>
<dbReference type="PANTHER" id="PTHR14140">
    <property type="entry name" value="E3 UBIQUITIN-PROTEIN LIGASE UHRF-RELATED"/>
    <property type="match status" value="1"/>
</dbReference>
<dbReference type="InterPro" id="IPR003105">
    <property type="entry name" value="SRA_YDG"/>
</dbReference>